<reference evidence="2" key="1">
    <citation type="submission" date="2023-03" db="EMBL/GenBank/DDBJ databases">
        <title>Actinorhabdospora filicis NBRC 111898.</title>
        <authorList>
            <person name="Ichikawa N."/>
            <person name="Sato H."/>
            <person name="Tonouchi N."/>
        </authorList>
    </citation>
    <scope>NUCLEOTIDE SEQUENCE</scope>
    <source>
        <strain evidence="2">NBRC 111898</strain>
    </source>
</reference>
<evidence type="ECO:0000313" key="2">
    <source>
        <dbReference type="EMBL" id="GLZ78560.1"/>
    </source>
</evidence>
<evidence type="ECO:0000313" key="3">
    <source>
        <dbReference type="Proteomes" id="UP001165079"/>
    </source>
</evidence>
<organism evidence="2 3">
    <name type="scientific">Actinorhabdospora filicis</name>
    <dbReference type="NCBI Taxonomy" id="1785913"/>
    <lineage>
        <taxon>Bacteria</taxon>
        <taxon>Bacillati</taxon>
        <taxon>Actinomycetota</taxon>
        <taxon>Actinomycetes</taxon>
        <taxon>Micromonosporales</taxon>
        <taxon>Micromonosporaceae</taxon>
        <taxon>Actinorhabdospora</taxon>
    </lineage>
</organism>
<keyword evidence="3" id="KW-1185">Reference proteome</keyword>
<proteinExistence type="predicted"/>
<comment type="caution">
    <text evidence="2">The sequence shown here is derived from an EMBL/GenBank/DDBJ whole genome shotgun (WGS) entry which is preliminary data.</text>
</comment>
<dbReference type="EMBL" id="BSTX01000002">
    <property type="protein sequence ID" value="GLZ78560.1"/>
    <property type="molecule type" value="Genomic_DNA"/>
</dbReference>
<evidence type="ECO:0000256" key="1">
    <source>
        <dbReference type="SAM" id="MobiDB-lite"/>
    </source>
</evidence>
<sequence length="79" mass="8684">MRPKTIIETPPDPTPRQRLHHDHRGGREEHLGDVVPGDLAWSRPLPATAWNATTTGSPESGGAPDTAYIRRASKNPQVR</sequence>
<accession>A0A9W6WBB6</accession>
<protein>
    <submittedName>
        <fullName evidence="2">Uncharacterized protein</fullName>
    </submittedName>
</protein>
<dbReference type="AlphaFoldDB" id="A0A9W6WBB6"/>
<dbReference type="Proteomes" id="UP001165079">
    <property type="component" value="Unassembled WGS sequence"/>
</dbReference>
<feature type="region of interest" description="Disordered" evidence="1">
    <location>
        <begin position="1"/>
        <end position="79"/>
    </location>
</feature>
<gene>
    <name evidence="2" type="ORF">Afil01_33670</name>
</gene>
<name>A0A9W6WBB6_9ACTN</name>